<dbReference type="EMBL" id="JBHLTS010000004">
    <property type="protein sequence ID" value="MFC0513081.1"/>
    <property type="molecule type" value="Genomic_DNA"/>
</dbReference>
<name>A0ABV6L0C0_9SPHI</name>
<dbReference type="Pfam" id="PF02789">
    <property type="entry name" value="Peptidase_M17_N"/>
    <property type="match status" value="1"/>
</dbReference>
<accession>A0ABV6L0C0</accession>
<proteinExistence type="predicted"/>
<reference evidence="2 3" key="1">
    <citation type="submission" date="2024-09" db="EMBL/GenBank/DDBJ databases">
        <authorList>
            <person name="Sun Q."/>
            <person name="Mori K."/>
        </authorList>
    </citation>
    <scope>NUCLEOTIDE SEQUENCE [LARGE SCALE GENOMIC DNA]</scope>
    <source>
        <strain evidence="2 3">NCAIM B.02415</strain>
    </source>
</reference>
<evidence type="ECO:0000259" key="1">
    <source>
        <dbReference type="Pfam" id="PF02789"/>
    </source>
</evidence>
<feature type="domain" description="Peptidase M17 leucyl aminopeptidase N-terminal" evidence="1">
    <location>
        <begin position="47"/>
        <end position="139"/>
    </location>
</feature>
<gene>
    <name evidence="2" type="ORF">ACFFGT_02680</name>
</gene>
<organism evidence="2 3">
    <name type="scientific">Mucilaginibacter angelicae</name>
    <dbReference type="NCBI Taxonomy" id="869718"/>
    <lineage>
        <taxon>Bacteria</taxon>
        <taxon>Pseudomonadati</taxon>
        <taxon>Bacteroidota</taxon>
        <taxon>Sphingobacteriia</taxon>
        <taxon>Sphingobacteriales</taxon>
        <taxon>Sphingobacteriaceae</taxon>
        <taxon>Mucilaginibacter</taxon>
    </lineage>
</organism>
<dbReference type="SUPFAM" id="SSF52949">
    <property type="entry name" value="Macro domain-like"/>
    <property type="match status" value="1"/>
</dbReference>
<dbReference type="RefSeq" id="WP_377020954.1">
    <property type="nucleotide sequence ID" value="NZ_JBHLTS010000004.1"/>
</dbReference>
<protein>
    <submittedName>
        <fullName evidence="2">M17 family peptidase N-terminal domain-containing protein</fullName>
    </submittedName>
</protein>
<evidence type="ECO:0000313" key="2">
    <source>
        <dbReference type="EMBL" id="MFC0513081.1"/>
    </source>
</evidence>
<evidence type="ECO:0000313" key="3">
    <source>
        <dbReference type="Proteomes" id="UP001589828"/>
    </source>
</evidence>
<dbReference type="Gene3D" id="3.40.220.10">
    <property type="entry name" value="Leucine Aminopeptidase, subunit E, domain 1"/>
    <property type="match status" value="1"/>
</dbReference>
<dbReference type="InterPro" id="IPR043472">
    <property type="entry name" value="Macro_dom-like"/>
</dbReference>
<dbReference type="InterPro" id="IPR008283">
    <property type="entry name" value="Peptidase_M17_N"/>
</dbReference>
<comment type="caution">
    <text evidence="2">The sequence shown here is derived from an EMBL/GenBank/DDBJ whole genome shotgun (WGS) entry which is preliminary data.</text>
</comment>
<keyword evidence="3" id="KW-1185">Reference proteome</keyword>
<dbReference type="Proteomes" id="UP001589828">
    <property type="component" value="Unassembled WGS sequence"/>
</dbReference>
<sequence length="214" mass="23275">MIKTPISMTTAGNENNSKPLVKNGVRFNTAIISPSETMTSLQIVCFFDYQKNRHYEGGTYAVNEHFGGEIDLLRRSGFFRGAVLETLLITPLLKQIPADRFLLLGLGDPEELNADRIELIGYTAVMEAIKLQVKDFCFAPSLKDAGVVLSSEKTGISEMLVKGMLRAITASAALLQNNLLKPMVLTDITLLAGQAQGAGAYKGLQRAFGVYEGN</sequence>